<reference evidence="2 3" key="1">
    <citation type="submission" date="2019-02" db="EMBL/GenBank/DDBJ databases">
        <title>Deep-cultivation of Planctomycetes and their phenomic and genomic characterization uncovers novel biology.</title>
        <authorList>
            <person name="Wiegand S."/>
            <person name="Jogler M."/>
            <person name="Boedeker C."/>
            <person name="Pinto D."/>
            <person name="Vollmers J."/>
            <person name="Rivas-Marin E."/>
            <person name="Kohn T."/>
            <person name="Peeters S.H."/>
            <person name="Heuer A."/>
            <person name="Rast P."/>
            <person name="Oberbeckmann S."/>
            <person name="Bunk B."/>
            <person name="Jeske O."/>
            <person name="Meyerdierks A."/>
            <person name="Storesund J.E."/>
            <person name="Kallscheuer N."/>
            <person name="Luecker S."/>
            <person name="Lage O.M."/>
            <person name="Pohl T."/>
            <person name="Merkel B.J."/>
            <person name="Hornburger P."/>
            <person name="Mueller R.-W."/>
            <person name="Bruemmer F."/>
            <person name="Labrenz M."/>
            <person name="Spormann A.M."/>
            <person name="Op den Camp H."/>
            <person name="Overmann J."/>
            <person name="Amann R."/>
            <person name="Jetten M.S.M."/>
            <person name="Mascher T."/>
            <person name="Medema M.H."/>
            <person name="Devos D.P."/>
            <person name="Kaster A.-K."/>
            <person name="Ovreas L."/>
            <person name="Rohde M."/>
            <person name="Galperin M.Y."/>
            <person name="Jogler C."/>
        </authorList>
    </citation>
    <scope>NUCLEOTIDE SEQUENCE [LARGE SCALE GENOMIC DNA]</scope>
    <source>
        <strain evidence="2 3">ElP</strain>
    </source>
</reference>
<dbReference type="KEGG" id="tpla:ElP_00500"/>
<evidence type="ECO:0000313" key="2">
    <source>
        <dbReference type="EMBL" id="QDV32227.1"/>
    </source>
</evidence>
<feature type="region of interest" description="Disordered" evidence="1">
    <location>
        <begin position="148"/>
        <end position="185"/>
    </location>
</feature>
<gene>
    <name evidence="2" type="ORF">ElP_00500</name>
</gene>
<keyword evidence="3" id="KW-1185">Reference proteome</keyword>
<feature type="compositionally biased region" description="Low complexity" evidence="1">
    <location>
        <begin position="167"/>
        <end position="185"/>
    </location>
</feature>
<feature type="compositionally biased region" description="Basic and acidic residues" evidence="1">
    <location>
        <begin position="14"/>
        <end position="25"/>
    </location>
</feature>
<feature type="compositionally biased region" description="Basic and acidic residues" evidence="1">
    <location>
        <begin position="289"/>
        <end position="305"/>
    </location>
</feature>
<sequence length="315" mass="33674">MKKITIGEMEEALKESCDHSRDFPRCRKFSGGLDRTVVRSSPRFDAGMMRDPTHPGSSTRRGPISLSTRRPTTGSTSWPSRSGRGSTSPVPRKTPGWPCATASSRRQSASTLSHRAWVVTTWPSPHILIGRSTGASARPFRVTADPRFLDSKGQGIDAPGPSSVRLPSADAGGRPAGRPGMSGPAPWQAEQVIRGCLDHSPFGVAGAGRSVPRDRGHSPTGARSALPRLHTTRLPSSGQSGDEVSGIDRRRRSRGCRTRTPRAGRGPLGESKPIRRSGPGESKPIGHAVADETKSIARDEFDRTKPIGSTQTLSE</sequence>
<feature type="compositionally biased region" description="Polar residues" evidence="1">
    <location>
        <begin position="55"/>
        <end position="89"/>
    </location>
</feature>
<proteinExistence type="predicted"/>
<evidence type="ECO:0000256" key="1">
    <source>
        <dbReference type="SAM" id="MobiDB-lite"/>
    </source>
</evidence>
<feature type="region of interest" description="Disordered" evidence="1">
    <location>
        <begin position="204"/>
        <end position="315"/>
    </location>
</feature>
<evidence type="ECO:0000313" key="3">
    <source>
        <dbReference type="Proteomes" id="UP000317835"/>
    </source>
</evidence>
<protein>
    <submittedName>
        <fullName evidence="2">Uncharacterized protein</fullName>
    </submittedName>
</protein>
<feature type="compositionally biased region" description="Low complexity" evidence="1">
    <location>
        <begin position="100"/>
        <end position="109"/>
    </location>
</feature>
<accession>A0A518GUG2</accession>
<feature type="compositionally biased region" description="Basic residues" evidence="1">
    <location>
        <begin position="249"/>
        <end position="262"/>
    </location>
</feature>
<dbReference type="AlphaFoldDB" id="A0A518GUG2"/>
<feature type="region of interest" description="Disordered" evidence="1">
    <location>
        <begin position="14"/>
        <end position="109"/>
    </location>
</feature>
<dbReference type="Proteomes" id="UP000317835">
    <property type="component" value="Chromosome"/>
</dbReference>
<name>A0A518GUG2_9BACT</name>
<organism evidence="2 3">
    <name type="scientific">Tautonia plasticadhaerens</name>
    <dbReference type="NCBI Taxonomy" id="2527974"/>
    <lineage>
        <taxon>Bacteria</taxon>
        <taxon>Pseudomonadati</taxon>
        <taxon>Planctomycetota</taxon>
        <taxon>Planctomycetia</taxon>
        <taxon>Isosphaerales</taxon>
        <taxon>Isosphaeraceae</taxon>
        <taxon>Tautonia</taxon>
    </lineage>
</organism>
<feature type="compositionally biased region" description="Polar residues" evidence="1">
    <location>
        <begin position="233"/>
        <end position="242"/>
    </location>
</feature>
<dbReference type="EMBL" id="CP036426">
    <property type="protein sequence ID" value="QDV32227.1"/>
    <property type="molecule type" value="Genomic_DNA"/>
</dbReference>